<organism evidence="3 4">
    <name type="scientific">Collimonas rhizosphaerae</name>
    <dbReference type="NCBI Taxonomy" id="3126357"/>
    <lineage>
        <taxon>Bacteria</taxon>
        <taxon>Pseudomonadati</taxon>
        <taxon>Pseudomonadota</taxon>
        <taxon>Betaproteobacteria</taxon>
        <taxon>Burkholderiales</taxon>
        <taxon>Oxalobacteraceae</taxon>
        <taxon>Collimonas</taxon>
    </lineage>
</organism>
<reference evidence="3 4" key="1">
    <citation type="submission" date="2024-02" db="EMBL/GenBank/DDBJ databases">
        <title>Draft genome sequence of Collimonas sp. strain H4R21, an effective mineral-weathering bacterial strain isolated from the beech rhizosphere.</title>
        <authorList>
            <person name="Morin E."/>
            <person name="Uroz S."/>
            <person name="Leveau J.H.J."/>
            <person name="Kumar R."/>
            <person name="Rey M.W."/>
            <person name="Pham J."/>
        </authorList>
    </citation>
    <scope>NUCLEOTIDE SEQUENCE [LARGE SCALE GENOMIC DNA]</scope>
    <source>
        <strain evidence="3 4">H4R21</strain>
    </source>
</reference>
<evidence type="ECO:0000313" key="4">
    <source>
        <dbReference type="Proteomes" id="UP001495910"/>
    </source>
</evidence>
<name>A0ABU9PU82_9BURK</name>
<proteinExistence type="predicted"/>
<sequence>MKKILLLLAVASSSASAFAEDVYVPGYVRNNGTYVQPYHRTAPDNTTLNNYSTQGNVNPYTGQQGHVQPNQYNSPSLYQAPAPTLYQQPQQYRQPQPTQNCLYGQRC</sequence>
<accession>A0ABU9PU82</accession>
<dbReference type="Proteomes" id="UP001495910">
    <property type="component" value="Unassembled WGS sequence"/>
</dbReference>
<keyword evidence="2" id="KW-0732">Signal</keyword>
<comment type="caution">
    <text evidence="3">The sequence shown here is derived from an EMBL/GenBank/DDBJ whole genome shotgun (WGS) entry which is preliminary data.</text>
</comment>
<gene>
    <name evidence="3" type="ORF">V8G57_09125</name>
</gene>
<dbReference type="RefSeq" id="WP_342829096.1">
    <property type="nucleotide sequence ID" value="NZ_JBANDC010000005.1"/>
</dbReference>
<evidence type="ECO:0000256" key="1">
    <source>
        <dbReference type="SAM" id="MobiDB-lite"/>
    </source>
</evidence>
<evidence type="ECO:0000313" key="3">
    <source>
        <dbReference type="EMBL" id="MEM4987546.1"/>
    </source>
</evidence>
<keyword evidence="4" id="KW-1185">Reference proteome</keyword>
<feature type="signal peptide" evidence="2">
    <location>
        <begin position="1"/>
        <end position="19"/>
    </location>
</feature>
<protein>
    <submittedName>
        <fullName evidence="3">Uncharacterized protein</fullName>
    </submittedName>
</protein>
<feature type="region of interest" description="Disordered" evidence="1">
    <location>
        <begin position="52"/>
        <end position="76"/>
    </location>
</feature>
<dbReference type="EMBL" id="JBANDC010000005">
    <property type="protein sequence ID" value="MEM4987546.1"/>
    <property type="molecule type" value="Genomic_DNA"/>
</dbReference>
<feature type="chain" id="PRO_5045373983" evidence="2">
    <location>
        <begin position="20"/>
        <end position="107"/>
    </location>
</feature>
<evidence type="ECO:0000256" key="2">
    <source>
        <dbReference type="SAM" id="SignalP"/>
    </source>
</evidence>